<dbReference type="EMBL" id="LJAM02000019">
    <property type="protein sequence ID" value="RAP72674.1"/>
    <property type="molecule type" value="Genomic_DNA"/>
</dbReference>
<reference evidence="2 4" key="2">
    <citation type="submission" date="2018-04" db="EMBL/GenBank/DDBJ databases">
        <title>Genomes of the Obligate Erwinia dacicola and Facultative Enterobacter sp. OLF Endosymbionts of the Olive Fruit fly, Bactrocera oleae.</title>
        <authorList>
            <person name="Estes A.M."/>
            <person name="Hearn D.J."/>
            <person name="Agarwal S."/>
            <person name="Pierson E.A."/>
            <person name="Dunning-Hotopp J.C."/>
        </authorList>
    </citation>
    <scope>NUCLEOTIDE SEQUENCE [LARGE SCALE GENOMIC DNA]</scope>
    <source>
        <strain evidence="2 4">Oroville</strain>
    </source>
</reference>
<evidence type="ECO:0000313" key="4">
    <source>
        <dbReference type="Proteomes" id="UP000244334"/>
    </source>
</evidence>
<protein>
    <submittedName>
        <fullName evidence="2">Putative transposase domain protein</fullName>
    </submittedName>
</protein>
<accession>A0A1E7Z104</accession>
<dbReference type="AlphaFoldDB" id="A0A1E7Z104"/>
<reference evidence="1 3" key="1">
    <citation type="submission" date="2016-07" db="EMBL/GenBank/DDBJ databases">
        <authorList>
            <person name="Yuval B."/>
        </authorList>
    </citation>
    <scope>NUCLEOTIDE SEQUENCE [LARGE SCALE GENOMIC DNA]</scope>
    <source>
        <strain evidence="1 3">IL</strain>
    </source>
</reference>
<proteinExistence type="predicted"/>
<sequence>MNGHGIGAIVDGVVGQGYRARFFNAGELLRKLQKARSLLRLNEVLLKLDRLIHHGYIFELKGESYRKNAYSALIDHR</sequence>
<evidence type="ECO:0000313" key="3">
    <source>
        <dbReference type="Proteomes" id="UP000243534"/>
    </source>
</evidence>
<keyword evidence="4" id="KW-1185">Reference proteome</keyword>
<dbReference type="EMBL" id="MAYS01000269">
    <property type="protein sequence ID" value="OFC62295.1"/>
    <property type="molecule type" value="Genomic_DNA"/>
</dbReference>
<dbReference type="RefSeq" id="WP_070134793.1">
    <property type="nucleotide sequence ID" value="NZ_LJAM02000019.1"/>
</dbReference>
<evidence type="ECO:0000313" key="2">
    <source>
        <dbReference type="EMBL" id="RAP72674.1"/>
    </source>
</evidence>
<gene>
    <name evidence="2" type="ORF">ACZ87_00485</name>
    <name evidence="1" type="ORF">BBW68_10145</name>
</gene>
<dbReference type="Proteomes" id="UP000243534">
    <property type="component" value="Unassembled WGS sequence"/>
</dbReference>
<dbReference type="Proteomes" id="UP000244334">
    <property type="component" value="Unassembled WGS sequence"/>
</dbReference>
<name>A0A1E7Z104_9GAMM</name>
<organism evidence="1 3">
    <name type="scientific">Candidatus Erwinia dacicola</name>
    <dbReference type="NCBI Taxonomy" id="252393"/>
    <lineage>
        <taxon>Bacteria</taxon>
        <taxon>Pseudomonadati</taxon>
        <taxon>Pseudomonadota</taxon>
        <taxon>Gammaproteobacteria</taxon>
        <taxon>Enterobacterales</taxon>
        <taxon>Erwiniaceae</taxon>
        <taxon>Erwinia</taxon>
    </lineage>
</organism>
<evidence type="ECO:0000313" key="1">
    <source>
        <dbReference type="EMBL" id="OFC62295.1"/>
    </source>
</evidence>
<comment type="caution">
    <text evidence="1">The sequence shown here is derived from an EMBL/GenBank/DDBJ whole genome shotgun (WGS) entry which is preliminary data.</text>
</comment>